<dbReference type="PANTHER" id="PTHR33375">
    <property type="entry name" value="CHROMOSOME-PARTITIONING PROTEIN PARB-RELATED"/>
    <property type="match status" value="1"/>
</dbReference>
<feature type="region of interest" description="Disordered" evidence="3">
    <location>
        <begin position="298"/>
        <end position="322"/>
    </location>
</feature>
<dbReference type="Proteomes" id="UP000775129">
    <property type="component" value="Unassembled WGS sequence"/>
</dbReference>
<dbReference type="GO" id="GO:0003677">
    <property type="term" value="F:DNA binding"/>
    <property type="evidence" value="ECO:0007669"/>
    <property type="project" value="InterPro"/>
</dbReference>
<dbReference type="Gene3D" id="1.10.10.2830">
    <property type="match status" value="1"/>
</dbReference>
<evidence type="ECO:0000313" key="6">
    <source>
        <dbReference type="Proteomes" id="UP000775129"/>
    </source>
</evidence>
<accession>A0A921GRX5</accession>
<protein>
    <submittedName>
        <fullName evidence="5">ParB/RepB/Spo0J family partition protein</fullName>
    </submittedName>
</protein>
<evidence type="ECO:0000259" key="4">
    <source>
        <dbReference type="SMART" id="SM00470"/>
    </source>
</evidence>
<evidence type="ECO:0000256" key="3">
    <source>
        <dbReference type="SAM" id="MobiDB-lite"/>
    </source>
</evidence>
<keyword evidence="2" id="KW-0159">Chromosome partition</keyword>
<comment type="similarity">
    <text evidence="1">Belongs to the ParB family.</text>
</comment>
<dbReference type="InterPro" id="IPR050336">
    <property type="entry name" value="Chromosome_partition/occlusion"/>
</dbReference>
<organism evidence="5 6">
    <name type="scientific">Brachybacterium paraconglomeratum</name>
    <dbReference type="NCBI Taxonomy" id="173362"/>
    <lineage>
        <taxon>Bacteria</taxon>
        <taxon>Bacillati</taxon>
        <taxon>Actinomycetota</taxon>
        <taxon>Actinomycetes</taxon>
        <taxon>Micrococcales</taxon>
        <taxon>Dermabacteraceae</taxon>
        <taxon>Brachybacterium</taxon>
    </lineage>
</organism>
<feature type="domain" description="ParB-like N-terminal" evidence="4">
    <location>
        <begin position="12"/>
        <end position="104"/>
    </location>
</feature>
<dbReference type="Gene3D" id="3.90.1530.30">
    <property type="match status" value="1"/>
</dbReference>
<dbReference type="EMBL" id="DYWO01000474">
    <property type="protein sequence ID" value="HJF51239.1"/>
    <property type="molecule type" value="Genomic_DNA"/>
</dbReference>
<dbReference type="PANTHER" id="PTHR33375:SF1">
    <property type="entry name" value="CHROMOSOME-PARTITIONING PROTEIN PARB-RELATED"/>
    <property type="match status" value="1"/>
</dbReference>
<dbReference type="InterPro" id="IPR004437">
    <property type="entry name" value="ParB/RepB/Spo0J"/>
</dbReference>
<dbReference type="SMART" id="SM00470">
    <property type="entry name" value="ParB"/>
    <property type="match status" value="1"/>
</dbReference>
<dbReference type="AlphaFoldDB" id="A0A921GRX5"/>
<comment type="caution">
    <text evidence="5">The sequence shown here is derived from an EMBL/GenBank/DDBJ whole genome shotgun (WGS) entry which is preliminary data.</text>
</comment>
<reference evidence="5" key="2">
    <citation type="submission" date="2021-09" db="EMBL/GenBank/DDBJ databases">
        <authorList>
            <person name="Gilroy R."/>
        </authorList>
    </citation>
    <scope>NUCLEOTIDE SEQUENCE</scope>
    <source>
        <strain evidence="5">1647</strain>
    </source>
</reference>
<dbReference type="GO" id="GO:0005694">
    <property type="term" value="C:chromosome"/>
    <property type="evidence" value="ECO:0007669"/>
    <property type="project" value="TreeGrafter"/>
</dbReference>
<feature type="compositionally biased region" description="Basic and acidic residues" evidence="3">
    <location>
        <begin position="298"/>
        <end position="320"/>
    </location>
</feature>
<evidence type="ECO:0000313" key="5">
    <source>
        <dbReference type="EMBL" id="HJF51239.1"/>
    </source>
</evidence>
<dbReference type="Pfam" id="PF02195">
    <property type="entry name" value="ParB_N"/>
    <property type="match status" value="1"/>
</dbReference>
<dbReference type="Pfam" id="PF17762">
    <property type="entry name" value="HTH_ParB"/>
    <property type="match status" value="1"/>
</dbReference>
<reference evidence="5" key="1">
    <citation type="journal article" date="2021" name="PeerJ">
        <title>Extensive microbial diversity within the chicken gut microbiome revealed by metagenomics and culture.</title>
        <authorList>
            <person name="Gilroy R."/>
            <person name="Ravi A."/>
            <person name="Getino M."/>
            <person name="Pursley I."/>
            <person name="Horton D.L."/>
            <person name="Alikhan N.F."/>
            <person name="Baker D."/>
            <person name="Gharbi K."/>
            <person name="Hall N."/>
            <person name="Watson M."/>
            <person name="Adriaenssens E.M."/>
            <person name="Foster-Nyarko E."/>
            <person name="Jarju S."/>
            <person name="Secka A."/>
            <person name="Antonio M."/>
            <person name="Oren A."/>
            <person name="Chaudhuri R.R."/>
            <person name="La Ragione R."/>
            <person name="Hildebrand F."/>
            <person name="Pallen M.J."/>
        </authorList>
    </citation>
    <scope>NUCLEOTIDE SEQUENCE</scope>
    <source>
        <strain evidence="5">1647</strain>
    </source>
</reference>
<dbReference type="InterPro" id="IPR003115">
    <property type="entry name" value="ParB_N"/>
</dbReference>
<dbReference type="InterPro" id="IPR036086">
    <property type="entry name" value="ParB/Sulfiredoxin_sf"/>
</dbReference>
<dbReference type="NCBIfam" id="TIGR00180">
    <property type="entry name" value="parB_part"/>
    <property type="match status" value="1"/>
</dbReference>
<gene>
    <name evidence="5" type="ORF">K8W24_15865</name>
</gene>
<proteinExistence type="inferred from homology"/>
<sequence length="484" mass="53625">MEQTQGVMEQVQMVHVDVLHPHEQNPRIDAAQVEDLTESIREHGIEVPLVAAPRDDGWTDFVVLGGHRRLTAAHALGLTEVPVQIRGDLTEPKAQLAFIATENILRDQLTAVEEARLVQDMLDLGMTQAEVAKQTALGKKRVSERVKLGKLADDTGEKVHRGQITVDDALIIAEYSDDSDAVEQLEESAGTYNFDWAVSRAKQRRETAQMIAQARKAAKKQGLRLVDKEADFVELRELVTEGWATPALEDAAAKEEDEDAWNALIVAEHKDCPGHSARIIESGVYRGDLDIGCDQVDTQHADTTRPEEPAAEPEPEHDPWDDITAEDLDAARIHREQHLANVLPDLDVLDEVKADTIKGIIGFVWLGYGEPSPNSLAFIQGITEVESKDKVARILDSWDLAALLWLHRNWWDLMRAHYSMSIGRQGSSYWGAKSKLRSVLERTDYRWSPVEQQAILLATGIPHDADPADDTDGAEALAEGGEAA</sequence>
<evidence type="ECO:0000256" key="1">
    <source>
        <dbReference type="ARBA" id="ARBA00006295"/>
    </source>
</evidence>
<dbReference type="GO" id="GO:0007059">
    <property type="term" value="P:chromosome segregation"/>
    <property type="evidence" value="ECO:0007669"/>
    <property type="project" value="UniProtKB-KW"/>
</dbReference>
<dbReference type="InterPro" id="IPR041468">
    <property type="entry name" value="HTH_ParB/Spo0J"/>
</dbReference>
<name>A0A921GRX5_9MICO</name>
<dbReference type="SUPFAM" id="SSF110849">
    <property type="entry name" value="ParB/Sulfiredoxin"/>
    <property type="match status" value="1"/>
</dbReference>
<evidence type="ECO:0000256" key="2">
    <source>
        <dbReference type="ARBA" id="ARBA00022829"/>
    </source>
</evidence>